<sequence length="607" mass="66780">MGEGGEEVSSSSESTNPPWSEMFRSASGRRAFTPIISKSQLPEQETSSSAAGMDPEQRLALNIAMAHAALAFSIFLLYGIYRLLQDFLRPILWAVLCSIPLREVHRTVVSFWSPPLERGFIDTCLAVPVAVFRVSSATILDIRRAFLFKKSAGTGTGEVGFEKLVQWLVSFGWFVFSYEILGLGVIAVYGLLFLFASRTAASYARSSSAFVGSRLDWFKLPTRGILQSLETLVAVGLIFALISGVLFGGALFSYKIAVESKDAVMSFKTHVQGSNYADRIGFKKWINENDIPGMVDQYSSKLYDSVWEQIDTMAAQHNMSDFASGFKQFITNGNRSELSLHRMSSTFSSDPSSDQTFAKKLQVLSSCFSRGDWSGISGEMYSILNELITTRQDLVEKAKDYAFHGVELLSGAAEVLHLVSQSMVFFWLLYYLITSESGGATTQVMNMVPISDEFKGRCVEVINHAISSVLMATAKMAFFQGCLTLLVFRFFNVHFLYGSTFLAFLSPLLPLLPTWISSVPMVIELFIEGRLILAAVLFVAHNAMIQYGAFAIQSDVSGHSAYLTSLSILGGMTLFTSALEGAIMGPLILTLVMALKNLYVEFVLGNG</sequence>
<evidence type="ECO:0000313" key="9">
    <source>
        <dbReference type="Proteomes" id="UP000036987"/>
    </source>
</evidence>
<keyword evidence="5 7" id="KW-0472">Membrane</keyword>
<evidence type="ECO:0000256" key="1">
    <source>
        <dbReference type="ARBA" id="ARBA00004141"/>
    </source>
</evidence>
<evidence type="ECO:0000256" key="6">
    <source>
        <dbReference type="SAM" id="MobiDB-lite"/>
    </source>
</evidence>
<reference evidence="9" key="1">
    <citation type="journal article" date="2016" name="Nature">
        <title>The genome of the seagrass Zostera marina reveals angiosperm adaptation to the sea.</title>
        <authorList>
            <person name="Olsen J.L."/>
            <person name="Rouze P."/>
            <person name="Verhelst B."/>
            <person name="Lin Y.-C."/>
            <person name="Bayer T."/>
            <person name="Collen J."/>
            <person name="Dattolo E."/>
            <person name="De Paoli E."/>
            <person name="Dittami S."/>
            <person name="Maumus F."/>
            <person name="Michel G."/>
            <person name="Kersting A."/>
            <person name="Lauritano C."/>
            <person name="Lohaus R."/>
            <person name="Toepel M."/>
            <person name="Tonon T."/>
            <person name="Vanneste K."/>
            <person name="Amirebrahimi M."/>
            <person name="Brakel J."/>
            <person name="Bostroem C."/>
            <person name="Chovatia M."/>
            <person name="Grimwood J."/>
            <person name="Jenkins J.W."/>
            <person name="Jueterbock A."/>
            <person name="Mraz A."/>
            <person name="Stam W.T."/>
            <person name="Tice H."/>
            <person name="Bornberg-Bauer E."/>
            <person name="Green P.J."/>
            <person name="Pearson G.A."/>
            <person name="Procaccini G."/>
            <person name="Duarte C.M."/>
            <person name="Schmutz J."/>
            <person name="Reusch T.B.H."/>
            <person name="Van de Peer Y."/>
        </authorList>
    </citation>
    <scope>NUCLEOTIDE SEQUENCE [LARGE SCALE GENOMIC DNA]</scope>
    <source>
        <strain evidence="9">cv. Finnish</strain>
    </source>
</reference>
<dbReference type="Proteomes" id="UP000036987">
    <property type="component" value="Unassembled WGS sequence"/>
</dbReference>
<feature type="transmembrane region" description="Helical" evidence="7">
    <location>
        <begin position="531"/>
        <end position="550"/>
    </location>
</feature>
<accession>A0A0K9PP20</accession>
<dbReference type="OrthoDB" id="5970161at2759"/>
<evidence type="ECO:0000256" key="7">
    <source>
        <dbReference type="SAM" id="Phobius"/>
    </source>
</evidence>
<proteinExistence type="inferred from homology"/>
<protein>
    <submittedName>
        <fullName evidence="8">Transmembrane protein C9orf5</fullName>
    </submittedName>
</protein>
<feature type="transmembrane region" description="Helical" evidence="7">
    <location>
        <begin position="562"/>
        <end position="595"/>
    </location>
</feature>
<dbReference type="PANTHER" id="PTHR21716:SF72">
    <property type="entry name" value="TRANSMEMBRANE PROTEIN C9ORF5 PROTEIN"/>
    <property type="match status" value="1"/>
</dbReference>
<evidence type="ECO:0000313" key="8">
    <source>
        <dbReference type="EMBL" id="KMZ70711.1"/>
    </source>
</evidence>
<feature type="transmembrane region" description="Helical" evidence="7">
    <location>
        <begin position="232"/>
        <end position="254"/>
    </location>
</feature>
<comment type="subcellular location">
    <subcellularLocation>
        <location evidence="1">Membrane</location>
        <topology evidence="1">Multi-pass membrane protein</topology>
    </subcellularLocation>
</comment>
<dbReference type="PANTHER" id="PTHR21716">
    <property type="entry name" value="TRANSMEMBRANE PROTEIN"/>
    <property type="match status" value="1"/>
</dbReference>
<evidence type="ECO:0000256" key="3">
    <source>
        <dbReference type="ARBA" id="ARBA00022692"/>
    </source>
</evidence>
<evidence type="ECO:0000256" key="2">
    <source>
        <dbReference type="ARBA" id="ARBA00009773"/>
    </source>
</evidence>
<dbReference type="InterPro" id="IPR002549">
    <property type="entry name" value="AI-2E-like"/>
</dbReference>
<dbReference type="EMBL" id="LFYR01000714">
    <property type="protein sequence ID" value="KMZ70711.1"/>
    <property type="molecule type" value="Genomic_DNA"/>
</dbReference>
<evidence type="ECO:0000256" key="4">
    <source>
        <dbReference type="ARBA" id="ARBA00022989"/>
    </source>
</evidence>
<feature type="transmembrane region" description="Helical" evidence="7">
    <location>
        <begin position="495"/>
        <end position="516"/>
    </location>
</feature>
<comment type="similarity">
    <text evidence="2">Belongs to the autoinducer-2 exporter (AI-2E) (TC 2.A.86) family.</text>
</comment>
<dbReference type="OMA" id="GVECKDA"/>
<feature type="region of interest" description="Disordered" evidence="6">
    <location>
        <begin position="1"/>
        <end position="22"/>
    </location>
</feature>
<keyword evidence="9" id="KW-1185">Reference proteome</keyword>
<comment type="caution">
    <text evidence="8">The sequence shown here is derived from an EMBL/GenBank/DDBJ whole genome shotgun (WGS) entry which is preliminary data.</text>
</comment>
<organism evidence="8 9">
    <name type="scientific">Zostera marina</name>
    <name type="common">Eelgrass</name>
    <dbReference type="NCBI Taxonomy" id="29655"/>
    <lineage>
        <taxon>Eukaryota</taxon>
        <taxon>Viridiplantae</taxon>
        <taxon>Streptophyta</taxon>
        <taxon>Embryophyta</taxon>
        <taxon>Tracheophyta</taxon>
        <taxon>Spermatophyta</taxon>
        <taxon>Magnoliopsida</taxon>
        <taxon>Liliopsida</taxon>
        <taxon>Zosteraceae</taxon>
        <taxon>Zostera</taxon>
    </lineage>
</organism>
<dbReference type="GO" id="GO:0016020">
    <property type="term" value="C:membrane"/>
    <property type="evidence" value="ECO:0007669"/>
    <property type="project" value="UniProtKB-SubCell"/>
</dbReference>
<gene>
    <name evidence="8" type="ORF">ZOSMA_195G00070</name>
</gene>
<keyword evidence="3 7" id="KW-0812">Transmembrane</keyword>
<keyword evidence="4 7" id="KW-1133">Transmembrane helix</keyword>
<name>A0A0K9PP20_ZOSMR</name>
<dbReference type="AlphaFoldDB" id="A0A0K9PP20"/>
<evidence type="ECO:0000256" key="5">
    <source>
        <dbReference type="ARBA" id="ARBA00023136"/>
    </source>
</evidence>
<feature type="transmembrane region" description="Helical" evidence="7">
    <location>
        <begin position="59"/>
        <end position="81"/>
    </location>
</feature>
<feature type="transmembrane region" description="Helical" evidence="7">
    <location>
        <begin position="171"/>
        <end position="196"/>
    </location>
</feature>
<feature type="transmembrane region" description="Helical" evidence="7">
    <location>
        <begin position="465"/>
        <end position="488"/>
    </location>
</feature>